<name>A0A448WHM1_9PLAT</name>
<evidence type="ECO:0000259" key="1">
    <source>
        <dbReference type="Pfam" id="PF01826"/>
    </source>
</evidence>
<organism evidence="2 3">
    <name type="scientific">Protopolystoma xenopodis</name>
    <dbReference type="NCBI Taxonomy" id="117903"/>
    <lineage>
        <taxon>Eukaryota</taxon>
        <taxon>Metazoa</taxon>
        <taxon>Spiralia</taxon>
        <taxon>Lophotrochozoa</taxon>
        <taxon>Platyhelminthes</taxon>
        <taxon>Monogenea</taxon>
        <taxon>Polyopisthocotylea</taxon>
        <taxon>Polystomatidea</taxon>
        <taxon>Polystomatidae</taxon>
        <taxon>Protopolystoma</taxon>
    </lineage>
</organism>
<evidence type="ECO:0000313" key="2">
    <source>
        <dbReference type="EMBL" id="VEL11976.1"/>
    </source>
</evidence>
<reference evidence="2" key="1">
    <citation type="submission" date="2018-11" db="EMBL/GenBank/DDBJ databases">
        <authorList>
            <consortium name="Pathogen Informatics"/>
        </authorList>
    </citation>
    <scope>NUCLEOTIDE SEQUENCE</scope>
</reference>
<keyword evidence="3" id="KW-1185">Reference proteome</keyword>
<dbReference type="Pfam" id="PF01826">
    <property type="entry name" value="TIL"/>
    <property type="match status" value="1"/>
</dbReference>
<evidence type="ECO:0000313" key="3">
    <source>
        <dbReference type="Proteomes" id="UP000784294"/>
    </source>
</evidence>
<dbReference type="SUPFAM" id="SSF57567">
    <property type="entry name" value="Serine protease inhibitors"/>
    <property type="match status" value="1"/>
</dbReference>
<accession>A0A448WHM1</accession>
<comment type="caution">
    <text evidence="2">The sequence shown here is derived from an EMBL/GenBank/DDBJ whole genome shotgun (WGS) entry which is preliminary data.</text>
</comment>
<dbReference type="InterPro" id="IPR036084">
    <property type="entry name" value="Ser_inhib-like_sf"/>
</dbReference>
<dbReference type="Gene3D" id="2.10.25.10">
    <property type="entry name" value="Laminin"/>
    <property type="match status" value="1"/>
</dbReference>
<gene>
    <name evidence="2" type="ORF">PXEA_LOCUS5416</name>
</gene>
<protein>
    <recommendedName>
        <fullName evidence="1">TIL domain-containing protein</fullName>
    </recommendedName>
</protein>
<dbReference type="Proteomes" id="UP000784294">
    <property type="component" value="Unassembled WGS sequence"/>
</dbReference>
<sequence>MTNYSTLFYVLFEKSAKSCTGNSNITKFSPTVWQDCPDPCPPTCTSLLQPRSAEECSLKAIAPLQAGACVCPPGLVEYRGRCMEAQDCPCRYRGQEYEAGAEIRVDCNTW</sequence>
<proteinExistence type="predicted"/>
<dbReference type="InterPro" id="IPR002919">
    <property type="entry name" value="TIL_dom"/>
</dbReference>
<dbReference type="AlphaFoldDB" id="A0A448WHM1"/>
<dbReference type="OrthoDB" id="160294at2759"/>
<dbReference type="EMBL" id="CAAALY010013416">
    <property type="protein sequence ID" value="VEL11976.1"/>
    <property type="molecule type" value="Genomic_DNA"/>
</dbReference>
<feature type="domain" description="TIL" evidence="1">
    <location>
        <begin position="31"/>
        <end position="88"/>
    </location>
</feature>